<dbReference type="AlphaFoldDB" id="A0A5J4TQK2"/>
<evidence type="ECO:0000256" key="1">
    <source>
        <dbReference type="ARBA" id="ARBA00004651"/>
    </source>
</evidence>
<evidence type="ECO:0000256" key="6">
    <source>
        <dbReference type="SAM" id="Phobius"/>
    </source>
</evidence>
<feature type="transmembrane region" description="Helical" evidence="6">
    <location>
        <begin position="167"/>
        <end position="191"/>
    </location>
</feature>
<evidence type="ECO:0000256" key="4">
    <source>
        <dbReference type="ARBA" id="ARBA00022989"/>
    </source>
</evidence>
<feature type="transmembrane region" description="Helical" evidence="6">
    <location>
        <begin position="121"/>
        <end position="146"/>
    </location>
</feature>
<reference evidence="8 9" key="1">
    <citation type="submission" date="2019-03" db="EMBL/GenBank/DDBJ databases">
        <title>Single cell metagenomics reveals metabolic interactions within the superorganism composed of flagellate Streblomastix strix and complex community of Bacteroidetes bacteria on its surface.</title>
        <authorList>
            <person name="Treitli S.C."/>
            <person name="Kolisko M."/>
            <person name="Husnik F."/>
            <person name="Keeling P."/>
            <person name="Hampl V."/>
        </authorList>
    </citation>
    <scope>NUCLEOTIDE SEQUENCE [LARGE SCALE GENOMIC DNA]</scope>
    <source>
        <strain evidence="8">ST1C</strain>
    </source>
</reference>
<feature type="transmembrane region" description="Helical" evidence="6">
    <location>
        <begin position="211"/>
        <end position="234"/>
    </location>
</feature>
<keyword evidence="2" id="KW-1003">Cell membrane</keyword>
<evidence type="ECO:0000256" key="2">
    <source>
        <dbReference type="ARBA" id="ARBA00022475"/>
    </source>
</evidence>
<dbReference type="Pfam" id="PF02687">
    <property type="entry name" value="FtsX"/>
    <property type="match status" value="1"/>
</dbReference>
<keyword evidence="8" id="KW-0418">Kinase</keyword>
<dbReference type="PANTHER" id="PTHR32522:SF5">
    <property type="entry name" value="ABC3 TRANSPORTER PERMEASE PROTEIN DOMAIN-CONTAINING PROTEIN"/>
    <property type="match status" value="1"/>
</dbReference>
<dbReference type="GO" id="GO:0005886">
    <property type="term" value="C:plasma membrane"/>
    <property type="evidence" value="ECO:0007669"/>
    <property type="project" value="UniProtKB-SubCell"/>
</dbReference>
<dbReference type="Proteomes" id="UP000324800">
    <property type="component" value="Unassembled WGS sequence"/>
</dbReference>
<keyword evidence="8" id="KW-0723">Serine/threonine-protein kinase</keyword>
<accession>A0A5J4TQK2</accession>
<keyword evidence="4 6" id="KW-1133">Transmembrane helix</keyword>
<keyword evidence="8" id="KW-0808">Transferase</keyword>
<dbReference type="OrthoDB" id="2126250at2759"/>
<sequence>INQEHIQIGRECIYGKIPRGAYIITESFAKQLKVKKDDEIQFMFSVANFTSMAADVIDQQLQRSMPLMMELLSSVPIKLIIFNVKWASKITYALRFGELDVQMPVASAFEDYSMLGMMINMISMLIIVVLVGISILLMYSLLMIFVDTRTFEIGILRMVGLDRFVEIGILIAQTLLYSIPGWILGIILGFVGNYIVMYILEDATSVSLQKVMPVLSIVISTLITFGISFIASILPIRQALSQNLLDSIDVIHTKASAIIVTIEY</sequence>
<dbReference type="PANTHER" id="PTHR32522">
    <property type="match status" value="1"/>
</dbReference>
<dbReference type="EMBL" id="SNRW01027244">
    <property type="protein sequence ID" value="KAA6360220.1"/>
    <property type="molecule type" value="Genomic_DNA"/>
</dbReference>
<dbReference type="GO" id="GO:0004674">
    <property type="term" value="F:protein serine/threonine kinase activity"/>
    <property type="evidence" value="ECO:0007669"/>
    <property type="project" value="UniProtKB-KW"/>
</dbReference>
<evidence type="ECO:0000259" key="7">
    <source>
        <dbReference type="Pfam" id="PF02687"/>
    </source>
</evidence>
<keyword evidence="5 6" id="KW-0472">Membrane</keyword>
<gene>
    <name evidence="8" type="ORF">EZS28_044254</name>
</gene>
<comment type="subcellular location">
    <subcellularLocation>
        <location evidence="1">Cell membrane</location>
        <topology evidence="1">Multi-pass membrane protein</topology>
    </subcellularLocation>
</comment>
<feature type="domain" description="ABC3 transporter permease C-terminal" evidence="7">
    <location>
        <begin position="125"/>
        <end position="243"/>
    </location>
</feature>
<evidence type="ECO:0000256" key="5">
    <source>
        <dbReference type="ARBA" id="ARBA00023136"/>
    </source>
</evidence>
<name>A0A5J4TQK2_9EUKA</name>
<dbReference type="InterPro" id="IPR003838">
    <property type="entry name" value="ABC3_permease_C"/>
</dbReference>
<proteinExistence type="predicted"/>
<feature type="non-terminal residue" evidence="8">
    <location>
        <position position="1"/>
    </location>
</feature>
<protein>
    <submittedName>
        <fullName evidence="8">Putative serine/threonine protein kinase</fullName>
    </submittedName>
</protein>
<evidence type="ECO:0000313" key="8">
    <source>
        <dbReference type="EMBL" id="KAA6360220.1"/>
    </source>
</evidence>
<organism evidence="8 9">
    <name type="scientific">Streblomastix strix</name>
    <dbReference type="NCBI Taxonomy" id="222440"/>
    <lineage>
        <taxon>Eukaryota</taxon>
        <taxon>Metamonada</taxon>
        <taxon>Preaxostyla</taxon>
        <taxon>Oxymonadida</taxon>
        <taxon>Streblomastigidae</taxon>
        <taxon>Streblomastix</taxon>
    </lineage>
</organism>
<evidence type="ECO:0000256" key="3">
    <source>
        <dbReference type="ARBA" id="ARBA00022692"/>
    </source>
</evidence>
<keyword evidence="3 6" id="KW-0812">Transmembrane</keyword>
<evidence type="ECO:0000313" key="9">
    <source>
        <dbReference type="Proteomes" id="UP000324800"/>
    </source>
</evidence>
<comment type="caution">
    <text evidence="8">The sequence shown here is derived from an EMBL/GenBank/DDBJ whole genome shotgun (WGS) entry which is preliminary data.</text>
</comment>